<protein>
    <submittedName>
        <fullName evidence="2">Uncharacterized protein</fullName>
    </submittedName>
</protein>
<dbReference type="AlphaFoldDB" id="A0AAN8A9F3"/>
<keyword evidence="3" id="KW-1185">Reference proteome</keyword>
<name>A0AAN8A9F3_9SACH</name>
<organism evidence="2 3">
    <name type="scientific">Arxiozyma heterogenica</name>
    <dbReference type="NCBI Taxonomy" id="278026"/>
    <lineage>
        <taxon>Eukaryota</taxon>
        <taxon>Fungi</taxon>
        <taxon>Dikarya</taxon>
        <taxon>Ascomycota</taxon>
        <taxon>Saccharomycotina</taxon>
        <taxon>Saccharomycetes</taxon>
        <taxon>Saccharomycetales</taxon>
        <taxon>Saccharomycetaceae</taxon>
        <taxon>Arxiozyma</taxon>
    </lineage>
</organism>
<sequence length="307" mass="34943">MEVSENSTIPLTFLKIIATDPILIFCFMGLPIDINVDEHLEKANGNEQCDTLIYALSKEQIKQQCEEQGYMDLAYDSIWTKILKTDLQREYLLNNTNYVISFILLLSSELHLKLSVSLTPCNSLSFGCLSILHSNLMKQLVITTTLLSNQLKVQDCILRKKDEIIGYLKDTIIGLGGSQILNKWAPAGSNNYCCMQKYESAEIQLPPDINVQWVEDNIQNMMHLYLKFKDNKYRKDDSFGFGKNVNEIHGKKKLEVSSSESNLYVKKSSSTESSSNETNLLNIERNQAKKSKKTTRLFGKVRVSKDS</sequence>
<evidence type="ECO:0000313" key="3">
    <source>
        <dbReference type="Proteomes" id="UP001306508"/>
    </source>
</evidence>
<gene>
    <name evidence="2" type="ORF">RI543_001597</name>
</gene>
<feature type="region of interest" description="Disordered" evidence="1">
    <location>
        <begin position="259"/>
        <end position="307"/>
    </location>
</feature>
<dbReference type="Proteomes" id="UP001306508">
    <property type="component" value="Unassembled WGS sequence"/>
</dbReference>
<accession>A0AAN8A9F3</accession>
<evidence type="ECO:0000256" key="1">
    <source>
        <dbReference type="SAM" id="MobiDB-lite"/>
    </source>
</evidence>
<reference evidence="3" key="1">
    <citation type="submission" date="2023-07" db="EMBL/GenBank/DDBJ databases">
        <title>A draft genome of Kazachstania heterogenica Y-27499.</title>
        <authorList>
            <person name="Donic C."/>
            <person name="Kralova J.S."/>
            <person name="Fidel L."/>
            <person name="Ben-Dor S."/>
            <person name="Jung S."/>
        </authorList>
    </citation>
    <scope>NUCLEOTIDE SEQUENCE [LARGE SCALE GENOMIC DNA]</scope>
    <source>
        <strain evidence="3">Y27499</strain>
    </source>
</reference>
<feature type="compositionally biased region" description="Low complexity" evidence="1">
    <location>
        <begin position="266"/>
        <end position="281"/>
    </location>
</feature>
<comment type="caution">
    <text evidence="2">The sequence shown here is derived from an EMBL/GenBank/DDBJ whole genome shotgun (WGS) entry which is preliminary data.</text>
</comment>
<dbReference type="EMBL" id="JAWIZZ010000038">
    <property type="protein sequence ID" value="KAK5781200.1"/>
    <property type="molecule type" value="Genomic_DNA"/>
</dbReference>
<proteinExistence type="predicted"/>
<evidence type="ECO:0000313" key="2">
    <source>
        <dbReference type="EMBL" id="KAK5781200.1"/>
    </source>
</evidence>